<keyword evidence="10" id="KW-0446">Lipid-binding</keyword>
<keyword evidence="11 13" id="KW-0472">Membrane</keyword>
<feature type="domain" description="SMP-LTD" evidence="15">
    <location>
        <begin position="538"/>
        <end position="725"/>
    </location>
</feature>
<dbReference type="GO" id="GO:0046872">
    <property type="term" value="F:metal ion binding"/>
    <property type="evidence" value="ECO:0007669"/>
    <property type="project" value="UniProtKB-KW"/>
</dbReference>
<evidence type="ECO:0000256" key="4">
    <source>
        <dbReference type="ARBA" id="ARBA00022692"/>
    </source>
</evidence>
<protein>
    <submittedName>
        <fullName evidence="16">Synaptotagmin-like mitochondrial-lipid-binding domain</fullName>
    </submittedName>
</protein>
<comment type="similarity">
    <text evidence="2">Belongs to the synaptotagmin family.</text>
</comment>
<feature type="transmembrane region" description="Helical" evidence="13">
    <location>
        <begin position="425"/>
        <end position="451"/>
    </location>
</feature>
<evidence type="ECO:0000256" key="9">
    <source>
        <dbReference type="ARBA" id="ARBA00023055"/>
    </source>
</evidence>
<dbReference type="InterPro" id="IPR001849">
    <property type="entry name" value="PH_domain"/>
</dbReference>
<feature type="compositionally biased region" description="Polar residues" evidence="12">
    <location>
        <begin position="1"/>
        <end position="24"/>
    </location>
</feature>
<comment type="subcellular location">
    <subcellularLocation>
        <location evidence="1">Membrane</location>
        <topology evidence="1">Single-pass membrane protein</topology>
    </subcellularLocation>
</comment>
<dbReference type="InterPro" id="IPR039010">
    <property type="entry name" value="Synaptotagmin_SMP"/>
</dbReference>
<dbReference type="GO" id="GO:0006869">
    <property type="term" value="P:lipid transport"/>
    <property type="evidence" value="ECO:0007669"/>
    <property type="project" value="UniProtKB-KW"/>
</dbReference>
<feature type="compositionally biased region" description="Polar residues" evidence="12">
    <location>
        <begin position="259"/>
        <end position="272"/>
    </location>
</feature>
<keyword evidence="3" id="KW-0813">Transport</keyword>
<keyword evidence="9" id="KW-0445">Lipid transport</keyword>
<gene>
    <name evidence="16" type="ORF">GN244_ATG11129</name>
</gene>
<dbReference type="InterPro" id="IPR031468">
    <property type="entry name" value="SMP_LBD"/>
</dbReference>
<evidence type="ECO:0000256" key="12">
    <source>
        <dbReference type="SAM" id="MobiDB-lite"/>
    </source>
</evidence>
<evidence type="ECO:0000259" key="15">
    <source>
        <dbReference type="PROSITE" id="PS51847"/>
    </source>
</evidence>
<accession>A0A833S055</accession>
<feature type="region of interest" description="Disordered" evidence="12">
    <location>
        <begin position="259"/>
        <end position="307"/>
    </location>
</feature>
<dbReference type="GO" id="GO:0005783">
    <property type="term" value="C:endoplasmic reticulum"/>
    <property type="evidence" value="ECO:0007669"/>
    <property type="project" value="TreeGrafter"/>
</dbReference>
<evidence type="ECO:0000256" key="3">
    <source>
        <dbReference type="ARBA" id="ARBA00022448"/>
    </source>
</evidence>
<dbReference type="GO" id="GO:0008289">
    <property type="term" value="F:lipid binding"/>
    <property type="evidence" value="ECO:0007669"/>
    <property type="project" value="UniProtKB-KW"/>
</dbReference>
<dbReference type="PANTHER" id="PTHR10774">
    <property type="entry name" value="EXTENDED SYNAPTOTAGMIN-RELATED"/>
    <property type="match status" value="1"/>
</dbReference>
<evidence type="ECO:0000313" key="16">
    <source>
        <dbReference type="EMBL" id="KAF4036792.1"/>
    </source>
</evidence>
<proteinExistence type="inferred from homology"/>
<dbReference type="PROSITE" id="PS51847">
    <property type="entry name" value="SMP"/>
    <property type="match status" value="1"/>
</dbReference>
<keyword evidence="4 13" id="KW-0812">Transmembrane</keyword>
<evidence type="ECO:0000313" key="17">
    <source>
        <dbReference type="Proteomes" id="UP000602510"/>
    </source>
</evidence>
<evidence type="ECO:0000256" key="7">
    <source>
        <dbReference type="ARBA" id="ARBA00022837"/>
    </source>
</evidence>
<dbReference type="Proteomes" id="UP000602510">
    <property type="component" value="Unassembled WGS sequence"/>
</dbReference>
<evidence type="ECO:0000259" key="14">
    <source>
        <dbReference type="PROSITE" id="PS50003"/>
    </source>
</evidence>
<evidence type="ECO:0000256" key="13">
    <source>
        <dbReference type="SAM" id="Phobius"/>
    </source>
</evidence>
<evidence type="ECO:0000256" key="2">
    <source>
        <dbReference type="ARBA" id="ARBA00006996"/>
    </source>
</evidence>
<dbReference type="PANTHER" id="PTHR10774:SF190">
    <property type="entry name" value="C2 CALCIUM_LIPID-BINDING ENDONUCLEASE_EXONUCLEASE_PHOSPHATASE-RELATED"/>
    <property type="match status" value="1"/>
</dbReference>
<feature type="compositionally biased region" description="Polar residues" evidence="12">
    <location>
        <begin position="39"/>
        <end position="48"/>
    </location>
</feature>
<feature type="compositionally biased region" description="Polar residues" evidence="12">
    <location>
        <begin position="293"/>
        <end position="307"/>
    </location>
</feature>
<feature type="region of interest" description="Disordered" evidence="12">
    <location>
        <begin position="1"/>
        <end position="48"/>
    </location>
</feature>
<dbReference type="CDD" id="cd21677">
    <property type="entry name" value="SMP_SYT"/>
    <property type="match status" value="1"/>
</dbReference>
<feature type="domain" description="PH" evidence="14">
    <location>
        <begin position="51"/>
        <end position="167"/>
    </location>
</feature>
<keyword evidence="5" id="KW-0479">Metal-binding</keyword>
<organism evidence="16 17">
    <name type="scientific">Phytophthora infestans</name>
    <name type="common">Potato late blight agent</name>
    <name type="synonym">Botrytis infestans</name>
    <dbReference type="NCBI Taxonomy" id="4787"/>
    <lineage>
        <taxon>Eukaryota</taxon>
        <taxon>Sar</taxon>
        <taxon>Stramenopiles</taxon>
        <taxon>Oomycota</taxon>
        <taxon>Peronosporomycetes</taxon>
        <taxon>Peronosporales</taxon>
        <taxon>Peronosporaceae</taxon>
        <taxon>Phytophthora</taxon>
    </lineage>
</organism>
<comment type="caution">
    <text evidence="16">The sequence shown here is derived from an EMBL/GenBank/DDBJ whole genome shotgun (WGS) entry which is preliminary data.</text>
</comment>
<evidence type="ECO:0000256" key="8">
    <source>
        <dbReference type="ARBA" id="ARBA00022989"/>
    </source>
</evidence>
<dbReference type="EMBL" id="WSZM01000261">
    <property type="protein sequence ID" value="KAF4036792.1"/>
    <property type="molecule type" value="Genomic_DNA"/>
</dbReference>
<dbReference type="Pfam" id="PF17047">
    <property type="entry name" value="SMP_LBD"/>
    <property type="match status" value="1"/>
</dbReference>
<dbReference type="GO" id="GO:0016020">
    <property type="term" value="C:membrane"/>
    <property type="evidence" value="ECO:0007669"/>
    <property type="project" value="UniProtKB-SubCell"/>
</dbReference>
<reference evidence="16" key="1">
    <citation type="submission" date="2020-04" db="EMBL/GenBank/DDBJ databases">
        <title>Hybrid Assembly of Korean Phytophthora infestans isolates.</title>
        <authorList>
            <person name="Prokchorchik M."/>
            <person name="Lee Y."/>
            <person name="Seo J."/>
            <person name="Cho J.-H."/>
            <person name="Park Y.-E."/>
            <person name="Jang D.-C."/>
            <person name="Im J.-S."/>
            <person name="Choi J.-G."/>
            <person name="Park H.-J."/>
            <person name="Lee G.-B."/>
            <person name="Lee Y.-G."/>
            <person name="Hong S.-Y."/>
            <person name="Cho K."/>
            <person name="Sohn K.H."/>
        </authorList>
    </citation>
    <scope>NUCLEOTIDE SEQUENCE</scope>
    <source>
        <strain evidence="16">KR_1_A1</strain>
    </source>
</reference>
<evidence type="ECO:0000256" key="6">
    <source>
        <dbReference type="ARBA" id="ARBA00022737"/>
    </source>
</evidence>
<evidence type="ECO:0000256" key="1">
    <source>
        <dbReference type="ARBA" id="ARBA00004167"/>
    </source>
</evidence>
<feature type="transmembrane region" description="Helical" evidence="13">
    <location>
        <begin position="463"/>
        <end position="492"/>
    </location>
</feature>
<dbReference type="SUPFAM" id="SSF50729">
    <property type="entry name" value="PH domain-like"/>
    <property type="match status" value="1"/>
</dbReference>
<dbReference type="AlphaFoldDB" id="A0A833S055"/>
<keyword evidence="6" id="KW-0677">Repeat</keyword>
<dbReference type="PROSITE" id="PS50003">
    <property type="entry name" value="PH_DOMAIN"/>
    <property type="match status" value="1"/>
</dbReference>
<sequence length="732" mass="80312">MALSVSTAEMSTCSESQVLDSTEAATDAGEENTERSVRIPTTATNTSSLDSESIEGFMVVHQKKKQRQRFLMSKSTHYVVANTMKHALEIYNNESRSELMYLLSLADAVLSFESDNANIVMEKCFCVEVRTWKKKNTVRLQPQGFIFFEENQARMLLWVKCIHGAIKQATTLDSELFRSPSTASSSIEPVWSFSDIDDSRSKSGATIPSVAVSDEDSVCVSNITPCSSVTSPTTSAFASAREKLTQRLAIGSSNRIGTVGRTSTLNRSSSVSTERHPNRWGSILFSNDKQHQTRSPMSSTATDSSVSLIETGASPRLSFKGKRSSKAATDVSLEAAPSQNVEPVSSFLSRSIRAKTPTAALGKMDTATGFSTATCTGNLAEVTPLQPATAKPDISDLLPVATNQLDTSTGLVGDADPVTLRVLTVMLTVTIVAGVSNASVFLPLALAGSLAHFYKQRQSFSTWTLSCLTVFLASSSHVLVGIGAAGVLLYLWGYARFKTRRRYLLERKAGFQFRGARTNQTNADITHVELPNWMRYPDVDRVEWLNKVFVTGWPYLKKAIENSVLGSVNPALDAQKPAFMSSLSLIRLNLGFQTPQIASVKYISANTLTDEVTLDVEVRILTDKKTFAADLKMVSHLGAAVCLSLRELLLVGTLRITLNPMAEFWPCFGGISLCFTERPLFDFSLTAAKINIANVPFVSEWLHTFLYDLLHDYFVWPNVLNIPLWDEHGNRV</sequence>
<keyword evidence="8 13" id="KW-1133">Transmembrane helix</keyword>
<keyword evidence="17" id="KW-1185">Reference proteome</keyword>
<name>A0A833S055_PHYIN</name>
<evidence type="ECO:0000256" key="11">
    <source>
        <dbReference type="ARBA" id="ARBA00023136"/>
    </source>
</evidence>
<evidence type="ECO:0000256" key="5">
    <source>
        <dbReference type="ARBA" id="ARBA00022723"/>
    </source>
</evidence>
<evidence type="ECO:0000256" key="10">
    <source>
        <dbReference type="ARBA" id="ARBA00023121"/>
    </source>
</evidence>
<keyword evidence="7" id="KW-0106">Calcium</keyword>
<dbReference type="InterPro" id="IPR045050">
    <property type="entry name" value="Synaptotagmin_plant"/>
</dbReference>